<feature type="compositionally biased region" description="Polar residues" evidence="1">
    <location>
        <begin position="86"/>
        <end position="102"/>
    </location>
</feature>
<feature type="non-terminal residue" evidence="2">
    <location>
        <position position="1"/>
    </location>
</feature>
<sequence>NAGRKVVETLQCHPRGGRTLRRQLAAKRLPSSEAEQDVTPVVPGGRSSAPSLSYASRAGQSLRPEPLLVGPARALEDQLGPDTLLRQPSSPSKSLPNKQPSLSPIDAPQDARTADCYGHNADTSTQDPGATDPGCNVSFRFTPSEDHRKPRTHSGNRRGCFHDESPCL</sequence>
<reference evidence="2" key="1">
    <citation type="submission" date="2015-01" db="EMBL/GenBank/DDBJ databases">
        <authorList>
            <person name="Durling Mikael"/>
        </authorList>
    </citation>
    <scope>NUCLEOTIDE SEQUENCE</scope>
</reference>
<feature type="non-terminal residue" evidence="2">
    <location>
        <position position="168"/>
    </location>
</feature>
<feature type="region of interest" description="Disordered" evidence="1">
    <location>
        <begin position="25"/>
        <end position="168"/>
    </location>
</feature>
<accession>A0A0B7KA25</accession>
<protein>
    <submittedName>
        <fullName evidence="2">Uncharacterized protein</fullName>
    </submittedName>
</protein>
<gene>
    <name evidence="2" type="ORF">BN869_000010371_1</name>
</gene>
<organism evidence="2">
    <name type="scientific">Bionectria ochroleuca</name>
    <name type="common">Gliocladium roseum</name>
    <dbReference type="NCBI Taxonomy" id="29856"/>
    <lineage>
        <taxon>Eukaryota</taxon>
        <taxon>Fungi</taxon>
        <taxon>Dikarya</taxon>
        <taxon>Ascomycota</taxon>
        <taxon>Pezizomycotina</taxon>
        <taxon>Sordariomycetes</taxon>
        <taxon>Hypocreomycetidae</taxon>
        <taxon>Hypocreales</taxon>
        <taxon>Bionectriaceae</taxon>
        <taxon>Clonostachys</taxon>
    </lineage>
</organism>
<evidence type="ECO:0000313" key="2">
    <source>
        <dbReference type="EMBL" id="CEO54313.1"/>
    </source>
</evidence>
<name>A0A0B7KA25_BIOOC</name>
<dbReference type="AlphaFoldDB" id="A0A0B7KA25"/>
<proteinExistence type="predicted"/>
<dbReference type="EMBL" id="CDPU01000041">
    <property type="protein sequence ID" value="CEO54313.1"/>
    <property type="molecule type" value="Genomic_DNA"/>
</dbReference>
<feature type="region of interest" description="Disordered" evidence="1">
    <location>
        <begin position="1"/>
        <end position="20"/>
    </location>
</feature>
<evidence type="ECO:0000256" key="1">
    <source>
        <dbReference type="SAM" id="MobiDB-lite"/>
    </source>
</evidence>